<dbReference type="EMBL" id="JAUSWL010000003">
    <property type="protein sequence ID" value="MDQ0543421.1"/>
    <property type="molecule type" value="Genomic_DNA"/>
</dbReference>
<protein>
    <submittedName>
        <fullName evidence="2">2-polyprenyl-3-methyl-5-hydroxy-6-metoxy-1, 4-benzoquinol methylase</fullName>
    </submittedName>
</protein>
<feature type="domain" description="Methyltransferase type 11" evidence="1">
    <location>
        <begin position="50"/>
        <end position="145"/>
    </location>
</feature>
<accession>A0AAJ1TME6</accession>
<dbReference type="InterPro" id="IPR013216">
    <property type="entry name" value="Methyltransf_11"/>
</dbReference>
<reference evidence="2" key="1">
    <citation type="submission" date="2023-07" db="EMBL/GenBank/DDBJ databases">
        <title>Genomic Encyclopedia of Type Strains, Phase IV (KMG-IV): sequencing the most valuable type-strain genomes for metagenomic binning, comparative biology and taxonomic classification.</title>
        <authorList>
            <person name="Goeker M."/>
        </authorList>
    </citation>
    <scope>NUCLEOTIDE SEQUENCE</scope>
    <source>
        <strain evidence="2">DSM 19569</strain>
    </source>
</reference>
<dbReference type="GO" id="GO:0032259">
    <property type="term" value="P:methylation"/>
    <property type="evidence" value="ECO:0007669"/>
    <property type="project" value="UniProtKB-KW"/>
</dbReference>
<dbReference type="GO" id="GO:0008757">
    <property type="term" value="F:S-adenosylmethionine-dependent methyltransferase activity"/>
    <property type="evidence" value="ECO:0007669"/>
    <property type="project" value="InterPro"/>
</dbReference>
<dbReference type="PANTHER" id="PTHR43591:SF24">
    <property type="entry name" value="2-METHOXY-6-POLYPRENYL-1,4-BENZOQUINOL METHYLASE, MITOCHONDRIAL"/>
    <property type="match status" value="1"/>
</dbReference>
<gene>
    <name evidence="2" type="ORF">QO001_002347</name>
</gene>
<sequence>MVTSSLQPDQQPDLWSEHADAYEAVFEPLTDRFAQAAVAALGLAPGQRCLDVAAGAGGAALMAAREGATVLAIDAAPGMVDRIRLRAMRSGLPVEAASMDAQALALDDGSFDAALSIFGIILCPDPVRALKEAARLVRPGGKIAIVTWTEPQNYELITRLLAAIAAVRGPQPSLPGTPAQLRFSDDAAFRTLFGSASLEVDGITRIEAALEAPSALWLSERLDFAPGIAALLAAQGEDRAAVLARFVTDLERDQGQGPVALRAIAFLGVACAPPVNSATRP</sequence>
<dbReference type="SUPFAM" id="SSF53335">
    <property type="entry name" value="S-adenosyl-L-methionine-dependent methyltransferases"/>
    <property type="match status" value="1"/>
</dbReference>
<dbReference type="Pfam" id="PF08241">
    <property type="entry name" value="Methyltransf_11"/>
    <property type="match status" value="1"/>
</dbReference>
<dbReference type="CDD" id="cd02440">
    <property type="entry name" value="AdoMet_MTases"/>
    <property type="match status" value="1"/>
</dbReference>
<dbReference type="InterPro" id="IPR029063">
    <property type="entry name" value="SAM-dependent_MTases_sf"/>
</dbReference>
<evidence type="ECO:0000259" key="1">
    <source>
        <dbReference type="Pfam" id="PF08241"/>
    </source>
</evidence>
<dbReference type="Gene3D" id="3.40.50.150">
    <property type="entry name" value="Vaccinia Virus protein VP39"/>
    <property type="match status" value="1"/>
</dbReference>
<evidence type="ECO:0000313" key="3">
    <source>
        <dbReference type="Proteomes" id="UP001223420"/>
    </source>
</evidence>
<comment type="caution">
    <text evidence="2">The sequence shown here is derived from an EMBL/GenBank/DDBJ whole genome shotgun (WGS) entry which is preliminary data.</text>
</comment>
<evidence type="ECO:0000313" key="2">
    <source>
        <dbReference type="EMBL" id="MDQ0543421.1"/>
    </source>
</evidence>
<dbReference type="AlphaFoldDB" id="A0AAJ1TME6"/>
<dbReference type="Proteomes" id="UP001223420">
    <property type="component" value="Unassembled WGS sequence"/>
</dbReference>
<name>A0AAJ1TME6_9HYPH</name>
<keyword evidence="2" id="KW-0808">Transferase</keyword>
<dbReference type="PANTHER" id="PTHR43591">
    <property type="entry name" value="METHYLTRANSFERASE"/>
    <property type="match status" value="1"/>
</dbReference>
<dbReference type="RefSeq" id="WP_066925610.1">
    <property type="nucleotide sequence ID" value="NZ_JAJALK010000004.1"/>
</dbReference>
<keyword evidence="2" id="KW-0489">Methyltransferase</keyword>
<organism evidence="2 3">
    <name type="scientific">Methylobacterium brachiatum</name>
    <dbReference type="NCBI Taxonomy" id="269660"/>
    <lineage>
        <taxon>Bacteria</taxon>
        <taxon>Pseudomonadati</taxon>
        <taxon>Pseudomonadota</taxon>
        <taxon>Alphaproteobacteria</taxon>
        <taxon>Hyphomicrobiales</taxon>
        <taxon>Methylobacteriaceae</taxon>
        <taxon>Methylobacterium</taxon>
    </lineage>
</organism>
<proteinExistence type="predicted"/>